<dbReference type="PROSITE" id="PS50405">
    <property type="entry name" value="GST_CTER"/>
    <property type="match status" value="1"/>
</dbReference>
<dbReference type="Pfam" id="PF13417">
    <property type="entry name" value="GST_N_3"/>
    <property type="match status" value="1"/>
</dbReference>
<reference evidence="6" key="1">
    <citation type="submission" date="2023-07" db="EMBL/GenBank/DDBJ databases">
        <authorList>
            <person name="Stuckert A."/>
        </authorList>
    </citation>
    <scope>NUCLEOTIDE SEQUENCE</scope>
</reference>
<dbReference type="InterPro" id="IPR041577">
    <property type="entry name" value="RT_RNaseH_2"/>
</dbReference>
<dbReference type="Pfam" id="PF13410">
    <property type="entry name" value="GST_C_2"/>
    <property type="match status" value="1"/>
</dbReference>
<sequence>MDPVKVQAIHDWIQPTSVKSLQKFWGFANFYCRFIANFSSVVKPLTDLTKKGADVANWSSAAVSAFQELKRRFTSAPVLRQPDVSLLFQVEVDASEIGAGAVLSQKDPVGSLMKPCAFFSPANSAKIPAEDAEDGAAPERSQVNIKSAGGLSDGEVRLVIAEKALKCEEHDVSLPLSEHNEPWFMRLNPSGEVPVLVHGENIICEAAQIIDYLEQTFNDEDGGRNERIVRQRKLTMVISKETRAAIIALHKNGLTGKSIAATKIAPQSTIYRIIKNFKKRASIVVKKAPGRPRKTSKRQDRILKLFQLQDRTTSSAELAQEWQQAGVSASARTVRRRLFEQGLVSRRAPKKPLLSRKNIRDQLLFCKRYREWTAEDWGKVIFSDESPFRLFGSSGKQLIRRRRGQIGSTESELKKLAQENPDLEDAYIAKQKRLKNKLMEHDNIKYLTKILDELEKVLDQVETELQRRSEETPEEGSGSESWLCGQFFSLADVSLAVTLHRLKFLGFARRNWGNGKRPNLEAYYERILKRKTFSQVLGNVNNILISAVLPTAFRVAKKRAPSILGTTIVMGLLAGAGYIFFLCVRKRLFNAFSSIRSKHFF</sequence>
<feature type="transmembrane region" description="Helical" evidence="3">
    <location>
        <begin position="563"/>
        <end position="584"/>
    </location>
</feature>
<dbReference type="Gene3D" id="1.10.10.10">
    <property type="entry name" value="Winged helix-like DNA-binding domain superfamily/Winged helix DNA-binding domain"/>
    <property type="match status" value="1"/>
</dbReference>
<protein>
    <recommendedName>
        <fullName evidence="8">Ganglioside-induced differentiation-associated protein 1</fullName>
    </recommendedName>
</protein>
<dbReference type="EMBL" id="CAUEEQ010057432">
    <property type="protein sequence ID" value="CAJ0963368.1"/>
    <property type="molecule type" value="Genomic_DNA"/>
</dbReference>
<dbReference type="Gene3D" id="1.20.1050.10">
    <property type="match status" value="1"/>
</dbReference>
<keyword evidence="3" id="KW-0812">Transmembrane</keyword>
<evidence type="ECO:0000259" key="5">
    <source>
        <dbReference type="PROSITE" id="PS50405"/>
    </source>
</evidence>
<evidence type="ECO:0000313" key="6">
    <source>
        <dbReference type="EMBL" id="CAJ0963368.1"/>
    </source>
</evidence>
<evidence type="ECO:0000313" key="7">
    <source>
        <dbReference type="Proteomes" id="UP001176940"/>
    </source>
</evidence>
<gene>
    <name evidence="6" type="ORF">RIMI_LOCUS18642096</name>
</gene>
<feature type="coiled-coil region" evidence="2">
    <location>
        <begin position="406"/>
        <end position="471"/>
    </location>
</feature>
<evidence type="ECO:0000256" key="1">
    <source>
        <dbReference type="ARBA" id="ARBA00007409"/>
    </source>
</evidence>
<evidence type="ECO:0008006" key="8">
    <source>
        <dbReference type="Google" id="ProtNLM"/>
    </source>
</evidence>
<keyword evidence="3" id="KW-1133">Transmembrane helix</keyword>
<dbReference type="SUPFAM" id="SSF46689">
    <property type="entry name" value="Homeodomain-like"/>
    <property type="match status" value="1"/>
</dbReference>
<name>A0ABN9MDS8_9NEOB</name>
<keyword evidence="7" id="KW-1185">Reference proteome</keyword>
<dbReference type="InterPro" id="IPR009057">
    <property type="entry name" value="Homeodomain-like_sf"/>
</dbReference>
<evidence type="ECO:0000256" key="2">
    <source>
        <dbReference type="SAM" id="Coils"/>
    </source>
</evidence>
<dbReference type="PROSITE" id="PS50404">
    <property type="entry name" value="GST_NTER"/>
    <property type="match status" value="1"/>
</dbReference>
<dbReference type="Pfam" id="PF01498">
    <property type="entry name" value="HTH_Tnp_Tc3_2"/>
    <property type="match status" value="1"/>
</dbReference>
<keyword evidence="3" id="KW-0472">Membrane</keyword>
<feature type="domain" description="GST N-terminal" evidence="4">
    <location>
        <begin position="156"/>
        <end position="221"/>
    </location>
</feature>
<organism evidence="6 7">
    <name type="scientific">Ranitomeya imitator</name>
    <name type="common">mimic poison frog</name>
    <dbReference type="NCBI Taxonomy" id="111125"/>
    <lineage>
        <taxon>Eukaryota</taxon>
        <taxon>Metazoa</taxon>
        <taxon>Chordata</taxon>
        <taxon>Craniata</taxon>
        <taxon>Vertebrata</taxon>
        <taxon>Euteleostomi</taxon>
        <taxon>Amphibia</taxon>
        <taxon>Batrachia</taxon>
        <taxon>Anura</taxon>
        <taxon>Neobatrachia</taxon>
        <taxon>Hyloidea</taxon>
        <taxon>Dendrobatidae</taxon>
        <taxon>Dendrobatinae</taxon>
        <taxon>Ranitomeya</taxon>
    </lineage>
</organism>
<evidence type="ECO:0000256" key="3">
    <source>
        <dbReference type="SAM" id="Phobius"/>
    </source>
</evidence>
<dbReference type="SUPFAM" id="SSF47616">
    <property type="entry name" value="GST C-terminal domain-like"/>
    <property type="match status" value="1"/>
</dbReference>
<dbReference type="InterPro" id="IPR036282">
    <property type="entry name" value="Glutathione-S-Trfase_C_sf"/>
</dbReference>
<dbReference type="PANTHER" id="PTHR44188:SF3">
    <property type="entry name" value="GANGLIOSIDE-INDUCED DIFFERENTIATION-ASSOCIATED PROTEIN 1"/>
    <property type="match status" value="1"/>
</dbReference>
<dbReference type="PANTHER" id="PTHR44188">
    <property type="entry name" value="GDAP1, ISOFORM A"/>
    <property type="match status" value="1"/>
</dbReference>
<dbReference type="InterPro" id="IPR002492">
    <property type="entry name" value="Transposase_Tc1-like"/>
</dbReference>
<dbReference type="Gene3D" id="3.30.70.270">
    <property type="match status" value="1"/>
</dbReference>
<dbReference type="Pfam" id="PF17919">
    <property type="entry name" value="RT_RNaseH_2"/>
    <property type="match status" value="1"/>
</dbReference>
<dbReference type="InterPro" id="IPR036388">
    <property type="entry name" value="WH-like_DNA-bd_sf"/>
</dbReference>
<proteinExistence type="inferred from homology"/>
<dbReference type="SUPFAM" id="SSF56672">
    <property type="entry name" value="DNA/RNA polymerases"/>
    <property type="match status" value="1"/>
</dbReference>
<dbReference type="Gene3D" id="3.40.30.10">
    <property type="entry name" value="Glutaredoxin"/>
    <property type="match status" value="1"/>
</dbReference>
<evidence type="ECO:0000259" key="4">
    <source>
        <dbReference type="PROSITE" id="PS50404"/>
    </source>
</evidence>
<comment type="similarity">
    <text evidence="1">Belongs to the GST superfamily.</text>
</comment>
<dbReference type="InterPro" id="IPR043502">
    <property type="entry name" value="DNA/RNA_pol_sf"/>
</dbReference>
<dbReference type="InterPro" id="IPR010987">
    <property type="entry name" value="Glutathione-S-Trfase_C-like"/>
</dbReference>
<comment type="caution">
    <text evidence="6">The sequence shown here is derived from an EMBL/GenBank/DDBJ whole genome shotgun (WGS) entry which is preliminary data.</text>
</comment>
<feature type="domain" description="GST C-terminal" evidence="5">
    <location>
        <begin position="399"/>
        <end position="553"/>
    </location>
</feature>
<keyword evidence="2" id="KW-0175">Coiled coil</keyword>
<dbReference type="InterPro" id="IPR043128">
    <property type="entry name" value="Rev_trsase/Diguanyl_cyclase"/>
</dbReference>
<dbReference type="Gene3D" id="3.30.420.10">
    <property type="entry name" value="Ribonuclease H-like superfamily/Ribonuclease H"/>
    <property type="match status" value="1"/>
</dbReference>
<dbReference type="InterPro" id="IPR036249">
    <property type="entry name" value="Thioredoxin-like_sf"/>
</dbReference>
<dbReference type="InterPro" id="IPR004045">
    <property type="entry name" value="Glutathione_S-Trfase_N"/>
</dbReference>
<dbReference type="SUPFAM" id="SSF52833">
    <property type="entry name" value="Thioredoxin-like"/>
    <property type="match status" value="1"/>
</dbReference>
<dbReference type="InterPro" id="IPR036397">
    <property type="entry name" value="RNaseH_sf"/>
</dbReference>
<dbReference type="Proteomes" id="UP001176940">
    <property type="component" value="Unassembled WGS sequence"/>
</dbReference>
<accession>A0ABN9MDS8</accession>